<gene>
    <name evidence="1" type="ORF">F383_02698</name>
</gene>
<organism evidence="1 2">
    <name type="scientific">Gossypium arboreum</name>
    <name type="common">Tree cotton</name>
    <name type="synonym">Gossypium nanking</name>
    <dbReference type="NCBI Taxonomy" id="29729"/>
    <lineage>
        <taxon>Eukaryota</taxon>
        <taxon>Viridiplantae</taxon>
        <taxon>Streptophyta</taxon>
        <taxon>Embryophyta</taxon>
        <taxon>Tracheophyta</taxon>
        <taxon>Spermatophyta</taxon>
        <taxon>Magnoliopsida</taxon>
        <taxon>eudicotyledons</taxon>
        <taxon>Gunneridae</taxon>
        <taxon>Pentapetalae</taxon>
        <taxon>rosids</taxon>
        <taxon>malvids</taxon>
        <taxon>Malvales</taxon>
        <taxon>Malvaceae</taxon>
        <taxon>Malvoideae</taxon>
        <taxon>Gossypium</taxon>
    </lineage>
</organism>
<proteinExistence type="predicted"/>
<reference evidence="2" key="1">
    <citation type="submission" date="2014-09" db="EMBL/GenBank/DDBJ databases">
        <authorList>
            <person name="Mudge J."/>
            <person name="Ramaraj T."/>
            <person name="Lindquist I.E."/>
            <person name="Bharti A.K."/>
            <person name="Sundararajan A."/>
            <person name="Cameron C.T."/>
            <person name="Woodward J.E."/>
            <person name="May G.D."/>
            <person name="Brubaker C."/>
            <person name="Broadhvest J."/>
            <person name="Wilkins T.A."/>
        </authorList>
    </citation>
    <scope>NUCLEOTIDE SEQUENCE</scope>
    <source>
        <strain evidence="2">cv. AKA8401</strain>
    </source>
</reference>
<keyword evidence="2" id="KW-1185">Reference proteome</keyword>
<accession>A0A0B0PGC0</accession>
<protein>
    <submittedName>
        <fullName evidence="1">Uncharacterized protein</fullName>
    </submittedName>
</protein>
<name>A0A0B0PGC0_GOSAR</name>
<dbReference type="AlphaFoldDB" id="A0A0B0PGC0"/>
<evidence type="ECO:0000313" key="2">
    <source>
        <dbReference type="Proteomes" id="UP000032142"/>
    </source>
</evidence>
<dbReference type="EMBL" id="KN427084">
    <property type="protein sequence ID" value="KHG24005.1"/>
    <property type="molecule type" value="Genomic_DNA"/>
</dbReference>
<evidence type="ECO:0000313" key="1">
    <source>
        <dbReference type="EMBL" id="KHG24005.1"/>
    </source>
</evidence>
<dbReference type="Proteomes" id="UP000032142">
    <property type="component" value="Unassembled WGS sequence"/>
</dbReference>
<sequence length="34" mass="3744">MTRPCVKAMLKTDLGHTTDHTPVCLAHGTHDRVT</sequence>